<name>A0A7S1VCX8_9STRA</name>
<reference evidence="2" key="1">
    <citation type="submission" date="2021-01" db="EMBL/GenBank/DDBJ databases">
        <authorList>
            <person name="Corre E."/>
            <person name="Pelletier E."/>
            <person name="Niang G."/>
            <person name="Scheremetjew M."/>
            <person name="Finn R."/>
            <person name="Kale V."/>
            <person name="Holt S."/>
            <person name="Cochrane G."/>
            <person name="Meng A."/>
            <person name="Brown T."/>
            <person name="Cohen L."/>
        </authorList>
    </citation>
    <scope>NUCLEOTIDE SEQUENCE</scope>
    <source>
        <strain evidence="2">CCMP 410</strain>
    </source>
</reference>
<feature type="transmembrane region" description="Helical" evidence="1">
    <location>
        <begin position="76"/>
        <end position="95"/>
    </location>
</feature>
<protein>
    <submittedName>
        <fullName evidence="2">Uncharacterized protein</fullName>
    </submittedName>
</protein>
<dbReference type="EMBL" id="HBGK01035207">
    <property type="protein sequence ID" value="CAD9293742.1"/>
    <property type="molecule type" value="Transcribed_RNA"/>
</dbReference>
<evidence type="ECO:0000313" key="2">
    <source>
        <dbReference type="EMBL" id="CAD9293742.1"/>
    </source>
</evidence>
<sequence length="212" mass="23719">MCLPVSDETDVDIPPGLADLHQTRHDVVAEVMKAPKRRIDNLITHLHDSVHLLLMHATLVEDVRRRFQRRWWQSRMQEFAGVGVGGGMTAFGLYMDLPMQFAGGAVGATILGVGGLTWYNTVQLQNVEKQMLTPAQLSSIFQQCYAREVSEADEFTASLWQRIRDSLPLSLQQHDGLSSLPSTSKSELKQLQNIVDEDIPALRRLASPTKVD</sequence>
<keyword evidence="1" id="KW-1133">Transmembrane helix</keyword>
<accession>A0A7S1VCX8</accession>
<keyword evidence="1" id="KW-0812">Transmembrane</keyword>
<keyword evidence="1" id="KW-0472">Membrane</keyword>
<organism evidence="2">
    <name type="scientific">Grammatophora oceanica</name>
    <dbReference type="NCBI Taxonomy" id="210454"/>
    <lineage>
        <taxon>Eukaryota</taxon>
        <taxon>Sar</taxon>
        <taxon>Stramenopiles</taxon>
        <taxon>Ochrophyta</taxon>
        <taxon>Bacillariophyta</taxon>
        <taxon>Fragilariophyceae</taxon>
        <taxon>Fragilariophycidae</taxon>
        <taxon>Rhabdonematales</taxon>
        <taxon>Grammatophoraceae</taxon>
        <taxon>Grammatophora</taxon>
    </lineage>
</organism>
<gene>
    <name evidence="2" type="ORF">GOCE00092_LOCUS18193</name>
</gene>
<feature type="transmembrane region" description="Helical" evidence="1">
    <location>
        <begin position="101"/>
        <end position="122"/>
    </location>
</feature>
<evidence type="ECO:0000256" key="1">
    <source>
        <dbReference type="SAM" id="Phobius"/>
    </source>
</evidence>
<proteinExistence type="predicted"/>
<dbReference type="AlphaFoldDB" id="A0A7S1VCX8"/>